<evidence type="ECO:0000313" key="2">
    <source>
        <dbReference type="Proteomes" id="UP001165168"/>
    </source>
</evidence>
<proteinExistence type="predicted"/>
<name>A0AAV5P762_CELCE</name>
<dbReference type="Proteomes" id="UP001165168">
    <property type="component" value="Unassembled WGS sequence"/>
</dbReference>
<dbReference type="AlphaFoldDB" id="A0AAV5P762"/>
<dbReference type="EMBL" id="BSTG01000004">
    <property type="protein sequence ID" value="GLY58449.1"/>
    <property type="molecule type" value="Genomic_DNA"/>
</dbReference>
<reference evidence="1" key="1">
    <citation type="submission" date="2023-03" db="EMBL/GenBank/DDBJ databases">
        <title>Cellulosimicrobium cellulans NBRC 103059.</title>
        <authorList>
            <person name="Ichikawa N."/>
            <person name="Sato H."/>
            <person name="Tonouchi N."/>
        </authorList>
    </citation>
    <scope>NUCLEOTIDE SEQUENCE</scope>
    <source>
        <strain evidence="1">NBRC 103059</strain>
    </source>
</reference>
<gene>
    <name evidence="1" type="ORF">Ccel01_30510</name>
</gene>
<protein>
    <recommendedName>
        <fullName evidence="3">PIN domain-containing protein</fullName>
    </recommendedName>
</protein>
<sequence>MHETLSRRTARAGPRVCTGRMGSAGLEPSTRCAIDAVTALRHVLDDVTLGARRPLVGPSVLRSHALSMLYQDVRRGALDEKTARERLEGVASLRIRLLGDRVSRATAFRIARELDADDTAVAEYVAVATLQADVLVAGDEQVAAAADGRIPLVAYEDLLG</sequence>
<dbReference type="Gene3D" id="3.40.50.1010">
    <property type="entry name" value="5'-nuclease"/>
    <property type="match status" value="1"/>
</dbReference>
<evidence type="ECO:0008006" key="3">
    <source>
        <dbReference type="Google" id="ProtNLM"/>
    </source>
</evidence>
<organism evidence="1 2">
    <name type="scientific">Cellulosimicrobium cellulans</name>
    <name type="common">Arthrobacter luteus</name>
    <dbReference type="NCBI Taxonomy" id="1710"/>
    <lineage>
        <taxon>Bacteria</taxon>
        <taxon>Bacillati</taxon>
        <taxon>Actinomycetota</taxon>
        <taxon>Actinomycetes</taxon>
        <taxon>Micrococcales</taxon>
        <taxon>Promicromonosporaceae</taxon>
        <taxon>Cellulosimicrobium</taxon>
    </lineage>
</organism>
<evidence type="ECO:0000313" key="1">
    <source>
        <dbReference type="EMBL" id="GLY58449.1"/>
    </source>
</evidence>
<accession>A0AAV5P762</accession>
<comment type="caution">
    <text evidence="1">The sequence shown here is derived from an EMBL/GenBank/DDBJ whole genome shotgun (WGS) entry which is preliminary data.</text>
</comment>